<dbReference type="InterPro" id="IPR012341">
    <property type="entry name" value="6hp_glycosidase-like_sf"/>
</dbReference>
<evidence type="ECO:0000313" key="1">
    <source>
        <dbReference type="EMBL" id="NID10041.1"/>
    </source>
</evidence>
<reference evidence="2" key="1">
    <citation type="submission" date="2019-09" db="EMBL/GenBank/DDBJ databases">
        <authorList>
            <person name="Jung D.-H."/>
        </authorList>
    </citation>
    <scope>NUCLEOTIDE SEQUENCE [LARGE SCALE GENOMIC DNA]</scope>
    <source>
        <strain evidence="2">JA-25</strain>
    </source>
</reference>
<dbReference type="InterPro" id="IPR008928">
    <property type="entry name" value="6-hairpin_glycosidase_sf"/>
</dbReference>
<dbReference type="Pfam" id="PF14614">
    <property type="entry name" value="DUF4450"/>
    <property type="match status" value="1"/>
</dbReference>
<dbReference type="CDD" id="cd11747">
    <property type="entry name" value="GH94N_like_1"/>
    <property type="match status" value="1"/>
</dbReference>
<comment type="caution">
    <text evidence="1">The sequence shown here is derived from an EMBL/GenBank/DDBJ whole genome shotgun (WGS) entry which is preliminary data.</text>
</comment>
<protein>
    <submittedName>
        <fullName evidence="1">DUF4450 domain-containing protein</fullName>
    </submittedName>
</protein>
<dbReference type="SUPFAM" id="SSF48208">
    <property type="entry name" value="Six-hairpin glycosidases"/>
    <property type="match status" value="1"/>
</dbReference>
<dbReference type="EMBL" id="WAEL01000002">
    <property type="protein sequence ID" value="NID10041.1"/>
    <property type="molecule type" value="Genomic_DNA"/>
</dbReference>
<dbReference type="Proteomes" id="UP000606008">
    <property type="component" value="Unassembled WGS sequence"/>
</dbReference>
<dbReference type="InterPro" id="IPR028028">
    <property type="entry name" value="DUF4450"/>
</dbReference>
<proteinExistence type="predicted"/>
<accession>A0ABX0QFQ7</accession>
<name>A0ABX0QFQ7_9BACT</name>
<evidence type="ECO:0000313" key="2">
    <source>
        <dbReference type="Proteomes" id="UP000606008"/>
    </source>
</evidence>
<sequence length="1240" mass="136085">MRSNTAPRPMTNHIPRILFGLFALVQPAYSQELYPVKLSANLWHNQQRELRYRPEGTDFVITNGNRLFTRAIYGTNTAFRIEAGDRPEFALYMPGMGGTLKLGLAADGQSKWLTDARTITARYRPGAMLYTITDPLLGGGQCELTIQALANGEGFVLKTRFQNVPGSVELIWAFGGATGKKFSRDGDMGPDPESSFYLKPENCKDNSYAISSGTFSLTYGTGQTVGPDGRYFVEDAKQPAKPAKEQRLLGTFPPASILKVGDATKLTSPLALEQSSPEKAPVLVGKLTVTPDTDTYLTIYNPATKAAINYADVPGVFREAEAKRAQLARRVVVNTPDPYINTIGGALAIASDAIWESPSYMHGAIGWRMRLNGWRGPYTADPLGWHDRARTHLSAYAESQVTSPVAGPIVADTTMHLSRSTEKLGTGMFSSGYISRDPNGKNPRAHHYDMNLVYIDALLRHYQWTGDLAFVRETWPVLKRHLAWETRNFDPDGDGLYDAYAAIWASDALQYSGGGVTHTSAYNCLAYKKAAEIALLLGEDPLPYRRESDKIRKAMNALLWLPAKGTYGEYKDLLGNRLVHPAAAIWTIYHSLDSDVPDAFQAWQSVRYIDTEIPHIPVRAAGLDDGNYYTISTTNWMPYTWSLNNVALGESMHAALANWQAGRTDEAFTLFKSEVLASMYMGGSPGNIVQISHYDATRGEAYRDFADPIGMFSRALVEGLFGIVPDALNKTLTIRPGLPAAWNYASISLPDLSFDFKRENRTDTYLLRPNFPTKLNLKLQVIAQGQVKRITINGQPVAWTNVSASVGKPVIEIAAPSAAEYRIELIWDGAKPVLPAPGRIYAMGSTLSARFAGAQGSGVRVVTTKDPQQALSDIKSTAQGIAAKIKAAPGTYTAFLQVQQGALTWWMPLCFRVDKPVTVVPNEAEVSSPTFRLQNNTGAVTQAAVTVNGFKTTLNVPANSPSDAITVPQSDLLPGTNSVSIRLPNGTTVTERLIDWTAKTDKKLENIDLSHYHNDRVTQIFRNKYLSPRPQVTTLQLPWQGTGDWPHPLEMHEIDDSGLRKLAGAENRIVLPQGIPFSTPGSAGTKNILFTSQWDNYPRQQTIPLSGKSSHAWLLMAGSTNPMQSQFTNGAVVVTYTDGSTDSLTLRNPETWWPIEKEYYTDGFAFSLKQPRPIRVHLKTGAIVSGEESKQKFNGRSIAGGAATVLDLPLNPSKMLKSLTLKTIANDVVIGLMSLTLARE</sequence>
<reference evidence="2" key="2">
    <citation type="submission" date="2023-07" db="EMBL/GenBank/DDBJ databases">
        <authorList>
            <person name="Jung D.-H."/>
        </authorList>
    </citation>
    <scope>NUCLEOTIDE SEQUENCE [LARGE SCALE GENOMIC DNA]</scope>
    <source>
        <strain evidence="2">JA-25</strain>
    </source>
</reference>
<gene>
    <name evidence="1" type="ORF">F7231_07635</name>
</gene>
<organism evidence="1 2">
    <name type="scientific">Fibrivirga algicola</name>
    <dbReference type="NCBI Taxonomy" id="2950420"/>
    <lineage>
        <taxon>Bacteria</taxon>
        <taxon>Pseudomonadati</taxon>
        <taxon>Bacteroidota</taxon>
        <taxon>Cytophagia</taxon>
        <taxon>Cytophagales</taxon>
        <taxon>Spirosomataceae</taxon>
        <taxon>Fibrivirga</taxon>
    </lineage>
</organism>
<keyword evidence="2" id="KW-1185">Reference proteome</keyword>
<dbReference type="Gene3D" id="1.50.10.10">
    <property type="match status" value="1"/>
</dbReference>